<reference evidence="5" key="1">
    <citation type="submission" date="2011-01" db="EMBL/GenBank/DDBJ databases">
        <title>Complete sequence of chromosome of Thermovibrio ammonificans HB-1.</title>
        <authorList>
            <consortium name="US DOE Joint Genome Institute"/>
            <person name="Lucas S."/>
            <person name="Copeland A."/>
            <person name="Lapidus A."/>
            <person name="Cheng J.-F."/>
            <person name="Goodwin L."/>
            <person name="Pitluck S."/>
            <person name="Davenport K."/>
            <person name="Detter J.C."/>
            <person name="Han C."/>
            <person name="Tapia R."/>
            <person name="Land M."/>
            <person name="Hauser L."/>
            <person name="Kyrpides N."/>
            <person name="Ivanova N."/>
            <person name="Ovchinnikova G."/>
            <person name="Vetriani C."/>
            <person name="Woyke T."/>
        </authorList>
    </citation>
    <scope>NUCLEOTIDE SEQUENCE [LARGE SCALE GENOMIC DNA]</scope>
    <source>
        <strain evidence="5">HB-1</strain>
    </source>
</reference>
<keyword evidence="5" id="KW-0378">Hydrolase</keyword>
<dbReference type="STRING" id="648996.Theam_0093"/>
<evidence type="ECO:0000256" key="1">
    <source>
        <dbReference type="SAM" id="Coils"/>
    </source>
</evidence>
<evidence type="ECO:0000313" key="6">
    <source>
        <dbReference type="Proteomes" id="UP000006362"/>
    </source>
</evidence>
<dbReference type="InterPro" id="IPR045079">
    <property type="entry name" value="Oxoprolinase-like"/>
</dbReference>
<proteinExistence type="predicted"/>
<gene>
    <name evidence="5" type="ordered locus">Theam_0093</name>
</gene>
<dbReference type="InterPro" id="IPR049517">
    <property type="entry name" value="ACX-like_C"/>
</dbReference>
<dbReference type="eggNOG" id="COG0145">
    <property type="taxonomic scope" value="Bacteria"/>
</dbReference>
<dbReference type="GO" id="GO:0017168">
    <property type="term" value="F:5-oxoprolinase (ATP-hydrolyzing) activity"/>
    <property type="evidence" value="ECO:0007669"/>
    <property type="project" value="UniProtKB-EC"/>
</dbReference>
<accession>E8T362</accession>
<name>E8T362_THEA1</name>
<evidence type="ECO:0000259" key="2">
    <source>
        <dbReference type="Pfam" id="PF01968"/>
    </source>
</evidence>
<dbReference type="Pfam" id="PF19278">
    <property type="entry name" value="Hydant_A_C"/>
    <property type="match status" value="1"/>
</dbReference>
<evidence type="ECO:0000259" key="3">
    <source>
        <dbReference type="Pfam" id="PF05378"/>
    </source>
</evidence>
<sequence>MVPVGVDTGGTFTDFVFVEGGRLKVLKLLSTPDNPARAVIEGLKAIAPNRARRIIHGTTVATNALLERKGARTAFITNKGFEELLFIGRQNREKLYDPAAKKPEPLVERELCFGLNCRVNSKGEVVEPLKEEELQNLISKLKELQVQSAAVCFLFSFLNPRHELEVKEALERAGIPASVSSEIVPEFREFERASTTTVNAFVLPKVSGYIEHLERAIKPEDTLKIMQSNGGIISSATAKREPVRTVLSGPAGGVVGAWRVGKEAGFEKLITFDMGGTSTDVSLIDGRPAVTTEAKISGIPVKVPVIEIHTVGAGGGSIAWIDAGGALRVGPQSAGADPGPICYGRGEQITVTDANLFLGRLDPENFLGGGMRLYPERLKPFFEEMAKRLNIEPVELAEGIVEVANAQMERAVKVISVERGYDPQDFTLVSFGGAGGLHAAFLAQSLKIPRVLIPTNPGVLSAFGMISADVVKDFSKTVMVKAEEVEKVEEALSELQSRALKAMEEEGFSEGDVAVEKLVDARYKGQSFEITVPYCRNFKEKFEESHRKLFGYTHEAEVEVVTARVRAVGITEKPKLPAFEEGSENPPPGALLKEKPVYFKGEWIKTPVYSREELLPGNKITGPAVIVEYSATTVVPPGAKLKVDRFKNLIVEVNLD</sequence>
<organism evidence="5 6">
    <name type="scientific">Thermovibrio ammonificans (strain DSM 15698 / JCM 12110 / HB-1)</name>
    <dbReference type="NCBI Taxonomy" id="648996"/>
    <lineage>
        <taxon>Bacteria</taxon>
        <taxon>Pseudomonadati</taxon>
        <taxon>Aquificota</taxon>
        <taxon>Aquificia</taxon>
        <taxon>Desulfurobacteriales</taxon>
        <taxon>Desulfurobacteriaceae</taxon>
        <taxon>Thermovibrio</taxon>
    </lineage>
</organism>
<dbReference type="InterPro" id="IPR008040">
    <property type="entry name" value="Hydant_A_N"/>
</dbReference>
<dbReference type="HOGENOM" id="CLU_002157_1_2_0"/>
<dbReference type="EMBL" id="CP002444">
    <property type="protein sequence ID" value="ADU96067.1"/>
    <property type="molecule type" value="Genomic_DNA"/>
</dbReference>
<dbReference type="GO" id="GO:0006749">
    <property type="term" value="P:glutathione metabolic process"/>
    <property type="evidence" value="ECO:0007669"/>
    <property type="project" value="TreeGrafter"/>
</dbReference>
<dbReference type="InterPro" id="IPR002821">
    <property type="entry name" value="Hydantoinase_A"/>
</dbReference>
<dbReference type="PANTHER" id="PTHR11365:SF23">
    <property type="entry name" value="HYPOTHETICAL 5-OXOPROLINASE (EUROFUNG)-RELATED"/>
    <property type="match status" value="1"/>
</dbReference>
<dbReference type="KEGG" id="tam:Theam_0093"/>
<dbReference type="PANTHER" id="PTHR11365">
    <property type="entry name" value="5-OXOPROLINASE RELATED"/>
    <property type="match status" value="1"/>
</dbReference>
<dbReference type="RefSeq" id="WP_013536853.1">
    <property type="nucleotide sequence ID" value="NC_014926.1"/>
</dbReference>
<feature type="domain" description="Hydantoinase/oxoprolinase N-terminal" evidence="3">
    <location>
        <begin position="4"/>
        <end position="173"/>
    </location>
</feature>
<dbReference type="EC" id="3.5.2.9" evidence="5"/>
<feature type="domain" description="Acetophenone carboxylase-like C-terminal" evidence="4">
    <location>
        <begin position="481"/>
        <end position="647"/>
    </location>
</feature>
<keyword evidence="1" id="KW-0175">Coiled coil</keyword>
<protein>
    <submittedName>
        <fullName evidence="5">5-oxoprolinase (ATP-hydrolyzing)</fullName>
        <ecNumber evidence="5">3.5.2.9</ecNumber>
    </submittedName>
</protein>
<dbReference type="GO" id="GO:0005829">
    <property type="term" value="C:cytosol"/>
    <property type="evidence" value="ECO:0007669"/>
    <property type="project" value="TreeGrafter"/>
</dbReference>
<feature type="domain" description="Hydantoinase A/oxoprolinase" evidence="2">
    <location>
        <begin position="192"/>
        <end position="473"/>
    </location>
</feature>
<dbReference type="AlphaFoldDB" id="E8T362"/>
<dbReference type="OrthoDB" id="9768323at2"/>
<dbReference type="Proteomes" id="UP000006362">
    <property type="component" value="Chromosome"/>
</dbReference>
<dbReference type="Pfam" id="PF01968">
    <property type="entry name" value="Hydantoinase_A"/>
    <property type="match status" value="1"/>
</dbReference>
<evidence type="ECO:0000313" key="5">
    <source>
        <dbReference type="EMBL" id="ADU96067.1"/>
    </source>
</evidence>
<dbReference type="Pfam" id="PF05378">
    <property type="entry name" value="Hydant_A_N"/>
    <property type="match status" value="1"/>
</dbReference>
<keyword evidence="6" id="KW-1185">Reference proteome</keyword>
<feature type="coiled-coil region" evidence="1">
    <location>
        <begin position="478"/>
        <end position="505"/>
    </location>
</feature>
<evidence type="ECO:0000259" key="4">
    <source>
        <dbReference type="Pfam" id="PF19278"/>
    </source>
</evidence>